<protein>
    <submittedName>
        <fullName evidence="1">Uncharacterized protein</fullName>
    </submittedName>
</protein>
<gene>
    <name evidence="1" type="ORF">DPMN_121387</name>
</gene>
<proteinExistence type="predicted"/>
<evidence type="ECO:0000313" key="2">
    <source>
        <dbReference type="Proteomes" id="UP000828390"/>
    </source>
</evidence>
<reference evidence="1" key="1">
    <citation type="journal article" date="2019" name="bioRxiv">
        <title>The Genome of the Zebra Mussel, Dreissena polymorpha: A Resource for Invasive Species Research.</title>
        <authorList>
            <person name="McCartney M.A."/>
            <person name="Auch B."/>
            <person name="Kono T."/>
            <person name="Mallez S."/>
            <person name="Zhang Y."/>
            <person name="Obille A."/>
            <person name="Becker A."/>
            <person name="Abrahante J.E."/>
            <person name="Garbe J."/>
            <person name="Badalamenti J.P."/>
            <person name="Herman A."/>
            <person name="Mangelson H."/>
            <person name="Liachko I."/>
            <person name="Sullivan S."/>
            <person name="Sone E.D."/>
            <person name="Koren S."/>
            <person name="Silverstein K.A.T."/>
            <person name="Beckman K.B."/>
            <person name="Gohl D.M."/>
        </authorList>
    </citation>
    <scope>NUCLEOTIDE SEQUENCE</scope>
    <source>
        <strain evidence="1">Duluth1</strain>
        <tissue evidence="1">Whole animal</tissue>
    </source>
</reference>
<dbReference type="Proteomes" id="UP000828390">
    <property type="component" value="Unassembled WGS sequence"/>
</dbReference>
<name>A0A9D4GTG2_DREPO</name>
<dbReference type="EMBL" id="JAIWYP010000005">
    <property type="protein sequence ID" value="KAH3819647.1"/>
    <property type="molecule type" value="Genomic_DNA"/>
</dbReference>
<dbReference type="AlphaFoldDB" id="A0A9D4GTG2"/>
<evidence type="ECO:0000313" key="1">
    <source>
        <dbReference type="EMBL" id="KAH3819647.1"/>
    </source>
</evidence>
<sequence length="133" mass="15250">MLCTRHLKENPNRYMEDEVGYPISDRKEINELVFGENGLIKAVDMDTYNVRLDRIKRLITSKDENVRGKQFLPYFVNKLVPTLNDFVIKPSLIGMVSTGWTNNNCESANHIKNGDAMEVDGPQQIHVKGRADR</sequence>
<organism evidence="1 2">
    <name type="scientific">Dreissena polymorpha</name>
    <name type="common">Zebra mussel</name>
    <name type="synonym">Mytilus polymorpha</name>
    <dbReference type="NCBI Taxonomy" id="45954"/>
    <lineage>
        <taxon>Eukaryota</taxon>
        <taxon>Metazoa</taxon>
        <taxon>Spiralia</taxon>
        <taxon>Lophotrochozoa</taxon>
        <taxon>Mollusca</taxon>
        <taxon>Bivalvia</taxon>
        <taxon>Autobranchia</taxon>
        <taxon>Heteroconchia</taxon>
        <taxon>Euheterodonta</taxon>
        <taxon>Imparidentia</taxon>
        <taxon>Neoheterodontei</taxon>
        <taxon>Myida</taxon>
        <taxon>Dreissenoidea</taxon>
        <taxon>Dreissenidae</taxon>
        <taxon>Dreissena</taxon>
    </lineage>
</organism>
<comment type="caution">
    <text evidence="1">The sequence shown here is derived from an EMBL/GenBank/DDBJ whole genome shotgun (WGS) entry which is preliminary data.</text>
</comment>
<accession>A0A9D4GTG2</accession>
<reference evidence="1" key="2">
    <citation type="submission" date="2020-11" db="EMBL/GenBank/DDBJ databases">
        <authorList>
            <person name="McCartney M.A."/>
            <person name="Auch B."/>
            <person name="Kono T."/>
            <person name="Mallez S."/>
            <person name="Becker A."/>
            <person name="Gohl D.M."/>
            <person name="Silverstein K.A.T."/>
            <person name="Koren S."/>
            <person name="Bechman K.B."/>
            <person name="Herman A."/>
            <person name="Abrahante J.E."/>
            <person name="Garbe J."/>
        </authorList>
    </citation>
    <scope>NUCLEOTIDE SEQUENCE</scope>
    <source>
        <strain evidence="1">Duluth1</strain>
        <tissue evidence="1">Whole animal</tissue>
    </source>
</reference>
<keyword evidence="2" id="KW-1185">Reference proteome</keyword>